<dbReference type="SMART" id="SM00382">
    <property type="entry name" value="AAA"/>
    <property type="match status" value="1"/>
</dbReference>
<proteinExistence type="inferred from homology"/>
<keyword evidence="4" id="KW-0482">Metalloprotease</keyword>
<dbReference type="InterPro" id="IPR003959">
    <property type="entry name" value="ATPase_AAA_core"/>
</dbReference>
<feature type="compositionally biased region" description="Low complexity" evidence="2">
    <location>
        <begin position="558"/>
        <end position="574"/>
    </location>
</feature>
<dbReference type="RefSeq" id="WP_306424644.1">
    <property type="nucleotide sequence ID" value="NZ_BPRA01000015.1"/>
</dbReference>
<evidence type="ECO:0000256" key="2">
    <source>
        <dbReference type="SAM" id="MobiDB-lite"/>
    </source>
</evidence>
<dbReference type="PANTHER" id="PTHR23076">
    <property type="entry name" value="METALLOPROTEASE M41 FTSH"/>
    <property type="match status" value="1"/>
</dbReference>
<dbReference type="PANTHER" id="PTHR23076:SF97">
    <property type="entry name" value="ATP-DEPENDENT ZINC METALLOPROTEASE YME1L1"/>
    <property type="match status" value="1"/>
</dbReference>
<sequence length="627" mass="65719">MTNLKKLPKTPKATLRSHAERVAREAGILDAADDGAYGDDPSALDVPGTVSVGTILAIALIQDGLPKRDAARIAGRDGLALVVSVPGPDWVVPVANALWGMAPWAEISKRAGSSRTETPDKGNDVIGRALASGHRVAGVSQSPEKYLPAALVAAADMRIDLPSPSNRVVSAVIRLATGKRPSRLPPAIAAGLGFDTIVACIRTGTRAGECVRRLKAAQRSLGRTAPGLADVPTLDEAVGYGEDAMSWGMGLVAAVKEFKAGKRSWESIEAKNAVFFGDAGTGKTTLARIIAKSTELPLTVTSVSSWFGAGNGYLNDIIRRIDEVFAAASATNGILLLDEIDAVPNRETIDNRHRDFWVPITSHILTLLDGAASSPASRLIVIGTTNFVHRLDPALTRPGRLDRLVRIERPGIEDIAAILRQHLGDDLAGEDLMPLAAIGAGASGAEVAGWARQARMAARAGKRDMRLPDLLGQLAPPETRSPATLLAISRHEVSHALATEVLQIGEVVVCTIWSRGYVGWLCCQPSGDLPSLRRPLATMSSSIAMGPARRFGVPMGASPSSASRRTSCWSSGSRPTAMGAGPIRSGRGRAPAATGSAVRSGWRTDGGCPSSRTGAACSRIAPAPLFW</sequence>
<comment type="caution">
    <text evidence="4">The sequence shown here is derived from an EMBL/GenBank/DDBJ whole genome shotgun (WGS) entry which is preliminary data.</text>
</comment>
<keyword evidence="5" id="KW-1185">Reference proteome</keyword>
<keyword evidence="1" id="KW-0547">Nucleotide-binding</keyword>
<keyword evidence="4" id="KW-0645">Protease</keyword>
<accession>A0ABQ4TSP5</accession>
<feature type="region of interest" description="Disordered" evidence="2">
    <location>
        <begin position="554"/>
        <end position="607"/>
    </location>
</feature>
<name>A0ABQ4TSP5_9HYPH</name>
<dbReference type="CDD" id="cd19481">
    <property type="entry name" value="RecA-like_protease"/>
    <property type="match status" value="1"/>
</dbReference>
<dbReference type="SUPFAM" id="SSF52540">
    <property type="entry name" value="P-loop containing nucleoside triphosphate hydrolases"/>
    <property type="match status" value="1"/>
</dbReference>
<evidence type="ECO:0000313" key="5">
    <source>
        <dbReference type="Proteomes" id="UP001055101"/>
    </source>
</evidence>
<reference evidence="4" key="2">
    <citation type="submission" date="2021-08" db="EMBL/GenBank/DDBJ databases">
        <authorList>
            <person name="Tani A."/>
            <person name="Ola A."/>
            <person name="Ogura Y."/>
            <person name="Katsura K."/>
            <person name="Hayashi T."/>
        </authorList>
    </citation>
    <scope>NUCLEOTIDE SEQUENCE</scope>
    <source>
        <strain evidence="4">DSM 23674</strain>
    </source>
</reference>
<keyword evidence="1" id="KW-0067">ATP-binding</keyword>
<evidence type="ECO:0000256" key="1">
    <source>
        <dbReference type="RuleBase" id="RU003651"/>
    </source>
</evidence>
<organism evidence="4 5">
    <name type="scientific">Methylobacterium thuringiense</name>
    <dbReference type="NCBI Taxonomy" id="1003091"/>
    <lineage>
        <taxon>Bacteria</taxon>
        <taxon>Pseudomonadati</taxon>
        <taxon>Pseudomonadota</taxon>
        <taxon>Alphaproteobacteria</taxon>
        <taxon>Hyphomicrobiales</taxon>
        <taxon>Methylobacteriaceae</taxon>
        <taxon>Methylobacterium</taxon>
    </lineage>
</organism>
<reference evidence="4" key="1">
    <citation type="journal article" date="2021" name="Front. Microbiol.">
        <title>Comprehensive Comparative Genomics and Phenotyping of Methylobacterium Species.</title>
        <authorList>
            <person name="Alessa O."/>
            <person name="Ogura Y."/>
            <person name="Fujitani Y."/>
            <person name="Takami H."/>
            <person name="Hayashi T."/>
            <person name="Sahin N."/>
            <person name="Tani A."/>
        </authorList>
    </citation>
    <scope>NUCLEOTIDE SEQUENCE</scope>
    <source>
        <strain evidence="4">DSM 23674</strain>
    </source>
</reference>
<dbReference type="Pfam" id="PF00004">
    <property type="entry name" value="AAA"/>
    <property type="match status" value="1"/>
</dbReference>
<protein>
    <submittedName>
        <fullName evidence="4">ATP-dependent zinc metalloprotease FtsH</fullName>
    </submittedName>
</protein>
<dbReference type="InterPro" id="IPR003593">
    <property type="entry name" value="AAA+_ATPase"/>
</dbReference>
<evidence type="ECO:0000313" key="4">
    <source>
        <dbReference type="EMBL" id="GJE56895.1"/>
    </source>
</evidence>
<dbReference type="InterPro" id="IPR027417">
    <property type="entry name" value="P-loop_NTPase"/>
</dbReference>
<dbReference type="EMBL" id="BPRA01000015">
    <property type="protein sequence ID" value="GJE56895.1"/>
    <property type="molecule type" value="Genomic_DNA"/>
</dbReference>
<evidence type="ECO:0000259" key="3">
    <source>
        <dbReference type="SMART" id="SM00382"/>
    </source>
</evidence>
<feature type="domain" description="AAA+ ATPase" evidence="3">
    <location>
        <begin position="269"/>
        <end position="411"/>
    </location>
</feature>
<dbReference type="Gene3D" id="3.40.50.300">
    <property type="entry name" value="P-loop containing nucleotide triphosphate hydrolases"/>
    <property type="match status" value="1"/>
</dbReference>
<dbReference type="PROSITE" id="PS00674">
    <property type="entry name" value="AAA"/>
    <property type="match status" value="1"/>
</dbReference>
<dbReference type="Proteomes" id="UP001055101">
    <property type="component" value="Unassembled WGS sequence"/>
</dbReference>
<dbReference type="InterPro" id="IPR003960">
    <property type="entry name" value="ATPase_AAA_CS"/>
</dbReference>
<comment type="similarity">
    <text evidence="1">Belongs to the AAA ATPase family.</text>
</comment>
<keyword evidence="4" id="KW-0378">Hydrolase</keyword>
<gene>
    <name evidence="4" type="primary">ftsH_3</name>
    <name evidence="4" type="ORF">EKPJFOCH_3405</name>
</gene>
<dbReference type="GO" id="GO:0008237">
    <property type="term" value="F:metallopeptidase activity"/>
    <property type="evidence" value="ECO:0007669"/>
    <property type="project" value="UniProtKB-KW"/>
</dbReference>